<accession>A0ABX0LLK1</accession>
<keyword evidence="2" id="KW-1185">Reference proteome</keyword>
<comment type="caution">
    <text evidence="1">The sequence shown here is derived from an EMBL/GenBank/DDBJ whole genome shotgun (WGS) entry which is preliminary data.</text>
</comment>
<evidence type="ECO:0000313" key="1">
    <source>
        <dbReference type="EMBL" id="NHR08042.1"/>
    </source>
</evidence>
<dbReference type="RefSeq" id="WP_166453748.1">
    <property type="nucleotide sequence ID" value="NZ_JAAOMA010000048.1"/>
</dbReference>
<dbReference type="Proteomes" id="UP001515641">
    <property type="component" value="Unassembled WGS sequence"/>
</dbReference>
<organism evidence="1 2">
    <name type="scientific">Chromobacterium fluminis</name>
    <dbReference type="NCBI Taxonomy" id="3044269"/>
    <lineage>
        <taxon>Bacteria</taxon>
        <taxon>Pseudomonadati</taxon>
        <taxon>Pseudomonadota</taxon>
        <taxon>Betaproteobacteria</taxon>
        <taxon>Neisseriales</taxon>
        <taxon>Chromobacteriaceae</taxon>
        <taxon>Chromobacterium</taxon>
    </lineage>
</organism>
<sequence>MKLDTRSPLPTARPTLAGHPFHGLVKGGGLTLPNGQVINYSVTGLSTVLRVPGWDKQEHYDPTTGHRWLPYAIYQRAHFFSGCYLYARFLNNCDWLAAFGPADVWAVEVSAAGLTLECLNRQAKRVFALNWGAVADAFKPNTGWSKRIAAVSPSGQVVAMNFVRASSQQWIVATIALTADGATVQFQTYPALIAWPGYDWVKGNNTQLIAAATDGGAVVAACGATILSVAETALSDGGLKVTVTGQHRVGNVMLGRFRSDHFFDMPDGPLPDDSADIQYGVLQRPDFVWLTHPMYTPIDDGAVIVNGYVNATGLFTPYGVVDIVSGTGTLWQGPADNFVAVHPVTRQVIFDPQPISFA</sequence>
<protein>
    <submittedName>
        <fullName evidence="1">Uncharacterized protein</fullName>
    </submittedName>
</protein>
<evidence type="ECO:0000313" key="2">
    <source>
        <dbReference type="Proteomes" id="UP001515641"/>
    </source>
</evidence>
<gene>
    <name evidence="1" type="ORF">HA052_22895</name>
</gene>
<proteinExistence type="predicted"/>
<name>A0ABX0LLK1_9NEIS</name>
<dbReference type="EMBL" id="JAAOMA010000048">
    <property type="protein sequence ID" value="NHR08042.1"/>
    <property type="molecule type" value="Genomic_DNA"/>
</dbReference>
<reference evidence="1 2" key="1">
    <citation type="submission" date="2020-03" db="EMBL/GenBank/DDBJ databases">
        <title>Draft genome sequence of environmentally isolated cultures.</title>
        <authorList>
            <person name="Wilson H.S."/>
            <person name="De Leon M.E."/>
        </authorList>
    </citation>
    <scope>NUCLEOTIDE SEQUENCE [LARGE SCALE GENOMIC DNA]</scope>
    <source>
        <strain evidence="1 2">HSC-31F16</strain>
    </source>
</reference>